<feature type="coiled-coil region" evidence="1">
    <location>
        <begin position="371"/>
        <end position="398"/>
    </location>
</feature>
<feature type="compositionally biased region" description="Polar residues" evidence="2">
    <location>
        <begin position="429"/>
        <end position="442"/>
    </location>
</feature>
<evidence type="ECO:0000256" key="1">
    <source>
        <dbReference type="SAM" id="Coils"/>
    </source>
</evidence>
<feature type="region of interest" description="Disordered" evidence="2">
    <location>
        <begin position="181"/>
        <end position="215"/>
    </location>
</feature>
<feature type="compositionally biased region" description="Polar residues" evidence="2">
    <location>
        <begin position="194"/>
        <end position="203"/>
    </location>
</feature>
<dbReference type="Proteomes" id="UP000287651">
    <property type="component" value="Unassembled WGS sequence"/>
</dbReference>
<feature type="region of interest" description="Disordered" evidence="2">
    <location>
        <begin position="1"/>
        <end position="70"/>
    </location>
</feature>
<gene>
    <name evidence="3" type="ORF">B296_00048700</name>
</gene>
<feature type="region of interest" description="Disordered" evidence="2">
    <location>
        <begin position="429"/>
        <end position="454"/>
    </location>
</feature>
<feature type="compositionally biased region" description="Basic and acidic residues" evidence="2">
    <location>
        <begin position="59"/>
        <end position="70"/>
    </location>
</feature>
<organism evidence="3 4">
    <name type="scientific">Ensete ventricosum</name>
    <name type="common">Abyssinian banana</name>
    <name type="synonym">Musa ensete</name>
    <dbReference type="NCBI Taxonomy" id="4639"/>
    <lineage>
        <taxon>Eukaryota</taxon>
        <taxon>Viridiplantae</taxon>
        <taxon>Streptophyta</taxon>
        <taxon>Embryophyta</taxon>
        <taxon>Tracheophyta</taxon>
        <taxon>Spermatophyta</taxon>
        <taxon>Magnoliopsida</taxon>
        <taxon>Liliopsida</taxon>
        <taxon>Zingiberales</taxon>
        <taxon>Musaceae</taxon>
        <taxon>Ensete</taxon>
    </lineage>
</organism>
<keyword evidence="1" id="KW-0175">Coiled coil</keyword>
<evidence type="ECO:0000313" key="4">
    <source>
        <dbReference type="Proteomes" id="UP000287651"/>
    </source>
</evidence>
<comment type="caution">
    <text evidence="3">The sequence shown here is derived from an EMBL/GenBank/DDBJ whole genome shotgun (WGS) entry which is preliminary data.</text>
</comment>
<name>A0A426WZA9_ENSVE</name>
<dbReference type="EMBL" id="AMZH03031544">
    <property type="protein sequence ID" value="RRT32550.1"/>
    <property type="molecule type" value="Genomic_DNA"/>
</dbReference>
<evidence type="ECO:0000313" key="3">
    <source>
        <dbReference type="EMBL" id="RRT32550.1"/>
    </source>
</evidence>
<reference evidence="3 4" key="1">
    <citation type="journal article" date="2014" name="Agronomy (Basel)">
        <title>A Draft Genome Sequence for Ensete ventricosum, the Drought-Tolerant Tree Against Hunger.</title>
        <authorList>
            <person name="Harrison J."/>
            <person name="Moore K.A."/>
            <person name="Paszkiewicz K."/>
            <person name="Jones T."/>
            <person name="Grant M."/>
            <person name="Ambacheew D."/>
            <person name="Muzemil S."/>
            <person name="Studholme D.J."/>
        </authorList>
    </citation>
    <scope>NUCLEOTIDE SEQUENCE [LARGE SCALE GENOMIC DNA]</scope>
</reference>
<sequence>GPPRLGSPRWGAASRGESTAPLPTETASRATIVRRPRERSLISRGHRTPAVSQVGSRGVPERNRASEGRKGPIVTRAHDDSFILLLGSRGVPARNRASLTDLFAGPTAADGPGNRVPNGPVRLVQIHVRPIATTTLRRKPRQSEGPGRQPICCTSSVRLGYIPRDDKGKARCTDKLPSHRYKTSKEGRCRKNTQRVTQTRNTPTGPPMFSHQPCSRSVKLPVYQRKKRARYYSHRIVTRGCLMTRGCPLGSGTLSHHAEPRASRRDNRGVSRSHPISSNADWDDPSHCPLHPSTDPSPDAPTSACSSPDVAAESTPQSRLSQGEHLDGAPHHPPIEATIENLNASVSQPTNRSRDVMRLPLEPDVVSSNSTNSVREQLSQVNQRLDEVQRDFVRSEEVGETTKGGSHLLPRFWTNLSPPVFDYRPWSPTTGALTRQSTSQRSGLKWLSMTPPTR</sequence>
<feature type="compositionally biased region" description="Basic and acidic residues" evidence="2">
    <location>
        <begin position="322"/>
        <end position="334"/>
    </location>
</feature>
<evidence type="ECO:0000256" key="2">
    <source>
        <dbReference type="SAM" id="MobiDB-lite"/>
    </source>
</evidence>
<feature type="compositionally biased region" description="Low complexity" evidence="2">
    <location>
        <begin position="292"/>
        <end position="304"/>
    </location>
</feature>
<proteinExistence type="predicted"/>
<feature type="non-terminal residue" evidence="3">
    <location>
        <position position="1"/>
    </location>
</feature>
<protein>
    <submittedName>
        <fullName evidence="3">Uncharacterized protein</fullName>
    </submittedName>
</protein>
<feature type="region of interest" description="Disordered" evidence="2">
    <location>
        <begin position="251"/>
        <end position="335"/>
    </location>
</feature>
<feature type="compositionally biased region" description="Basic and acidic residues" evidence="2">
    <location>
        <begin position="256"/>
        <end position="269"/>
    </location>
</feature>
<dbReference type="AlphaFoldDB" id="A0A426WZA9"/>
<accession>A0A426WZA9</accession>